<dbReference type="Proteomes" id="UP001138997">
    <property type="component" value="Unassembled WGS sequence"/>
</dbReference>
<organism evidence="2 3">
    <name type="scientific">Kineosporia babensis</name>
    <dbReference type="NCBI Taxonomy" id="499548"/>
    <lineage>
        <taxon>Bacteria</taxon>
        <taxon>Bacillati</taxon>
        <taxon>Actinomycetota</taxon>
        <taxon>Actinomycetes</taxon>
        <taxon>Kineosporiales</taxon>
        <taxon>Kineosporiaceae</taxon>
        <taxon>Kineosporia</taxon>
    </lineage>
</organism>
<evidence type="ECO:0000259" key="1">
    <source>
        <dbReference type="Pfam" id="PF22016"/>
    </source>
</evidence>
<dbReference type="Pfam" id="PF22016">
    <property type="entry name" value="DUF6933"/>
    <property type="match status" value="1"/>
</dbReference>
<accession>A0A9X1NFK1</accession>
<evidence type="ECO:0000313" key="2">
    <source>
        <dbReference type="EMBL" id="MCD5312974.1"/>
    </source>
</evidence>
<feature type="domain" description="DUF6933" evidence="1">
    <location>
        <begin position="5"/>
        <end position="154"/>
    </location>
</feature>
<dbReference type="AlphaFoldDB" id="A0A9X1NFK1"/>
<keyword evidence="3" id="KW-1185">Reference proteome</keyword>
<dbReference type="RefSeq" id="WP_231443738.1">
    <property type="nucleotide sequence ID" value="NZ_JAJOMB010000010.1"/>
</dbReference>
<evidence type="ECO:0000313" key="3">
    <source>
        <dbReference type="Proteomes" id="UP001138997"/>
    </source>
</evidence>
<name>A0A9X1NFK1_9ACTN</name>
<comment type="caution">
    <text evidence="2">The sequence shown here is derived from an EMBL/GenBank/DDBJ whole genome shotgun (WGS) entry which is preliminary data.</text>
</comment>
<proteinExistence type="predicted"/>
<gene>
    <name evidence="2" type="ORF">LR394_18865</name>
</gene>
<reference evidence="2" key="1">
    <citation type="submission" date="2021-11" db="EMBL/GenBank/DDBJ databases">
        <title>Streptomyces corallinus and Kineosporia corallina sp. nov., two new coral-derived marine actinobacteria.</title>
        <authorList>
            <person name="Buangrab K."/>
            <person name="Sutthacheep M."/>
            <person name="Yeemin T."/>
            <person name="Harunari E."/>
            <person name="Igarashi Y."/>
            <person name="Sripreechasak P."/>
            <person name="Kanchanasin P."/>
            <person name="Tanasupawat S."/>
            <person name="Phongsopitanun W."/>
        </authorList>
    </citation>
    <scope>NUCLEOTIDE SEQUENCE</scope>
    <source>
        <strain evidence="2">JCM 31032</strain>
    </source>
</reference>
<dbReference type="InterPro" id="IPR053864">
    <property type="entry name" value="DUF6933"/>
</dbReference>
<sequence>MPFTVHATKKLLDRMGRKAAPAVLSSTALGGWYANLVPWRRPLVLLVNETTLLPVLMPLAPAATLTARFPEALAEVLRMHGTDERFVAAELREMDEAHLAKTVNRSVTGILVDFIALMEHRRASGDEIDLLETARRLGHTPCSPLYKSHTFPDRALKALVNERLGTV</sequence>
<dbReference type="EMBL" id="JAJOMB010000010">
    <property type="protein sequence ID" value="MCD5312974.1"/>
    <property type="molecule type" value="Genomic_DNA"/>
</dbReference>
<protein>
    <recommendedName>
        <fullName evidence="1">DUF6933 domain-containing protein</fullName>
    </recommendedName>
</protein>